<organism evidence="9 10">
    <name type="scientific">Macrococcus armenti</name>
    <dbReference type="NCBI Taxonomy" id="2875764"/>
    <lineage>
        <taxon>Bacteria</taxon>
        <taxon>Bacillati</taxon>
        <taxon>Bacillota</taxon>
        <taxon>Bacilli</taxon>
        <taxon>Bacillales</taxon>
        <taxon>Staphylococcaceae</taxon>
        <taxon>Macrococcus</taxon>
    </lineage>
</organism>
<reference evidence="9" key="2">
    <citation type="submission" date="2022-04" db="EMBL/GenBank/DDBJ databases">
        <title>Antimicrobial genetic elements in methicillin-resistant Macrococcus armenti.</title>
        <authorList>
            <person name="Keller J.E."/>
            <person name="Schwendener S."/>
            <person name="Pantucek R."/>
            <person name="Perreten V."/>
        </authorList>
    </citation>
    <scope>NUCLEOTIDE SEQUENCE</scope>
    <source>
        <strain evidence="9">CCM 2609</strain>
    </source>
</reference>
<dbReference type="InterPro" id="IPR003004">
    <property type="entry name" value="GspF/PilC"/>
</dbReference>
<reference evidence="9" key="1">
    <citation type="submission" date="2022-03" db="EMBL/GenBank/DDBJ databases">
        <authorList>
            <person name="Vrbovska V."/>
            <person name="Kovarovic V."/>
            <person name="Botka T."/>
            <person name="Pantucek R."/>
        </authorList>
    </citation>
    <scope>NUCLEOTIDE SEQUENCE</scope>
    <source>
        <strain evidence="9">CCM 2609</strain>
    </source>
</reference>
<gene>
    <name evidence="9" type="ORF">MRZ06_06635</name>
</gene>
<feature type="transmembrane region" description="Helical" evidence="7">
    <location>
        <begin position="329"/>
        <end position="350"/>
    </location>
</feature>
<feature type="domain" description="Type II secretion system protein GspF" evidence="8">
    <location>
        <begin position="27"/>
        <end position="147"/>
    </location>
</feature>
<comment type="similarity">
    <text evidence="2">Belongs to the GSP F family.</text>
</comment>
<dbReference type="InterPro" id="IPR047692">
    <property type="entry name" value="T4P_ComGB"/>
</dbReference>
<dbReference type="Gene3D" id="1.20.81.30">
    <property type="entry name" value="Type II secretion system (T2SS), domain F"/>
    <property type="match status" value="2"/>
</dbReference>
<dbReference type="RefSeq" id="WP_243365118.1">
    <property type="nucleotide sequence ID" value="NZ_CP094348.1"/>
</dbReference>
<dbReference type="Pfam" id="PF00482">
    <property type="entry name" value="T2SSF"/>
    <property type="match status" value="2"/>
</dbReference>
<dbReference type="Proteomes" id="UP000830343">
    <property type="component" value="Chromosome"/>
</dbReference>
<comment type="subcellular location">
    <subcellularLocation>
        <location evidence="1">Cell membrane</location>
        <topology evidence="1">Multi-pass membrane protein</topology>
    </subcellularLocation>
</comment>
<evidence type="ECO:0000256" key="7">
    <source>
        <dbReference type="SAM" id="Phobius"/>
    </source>
</evidence>
<proteinExistence type="inferred from homology"/>
<evidence type="ECO:0000259" key="8">
    <source>
        <dbReference type="Pfam" id="PF00482"/>
    </source>
</evidence>
<evidence type="ECO:0000313" key="9">
    <source>
        <dbReference type="EMBL" id="UOB19725.1"/>
    </source>
</evidence>
<feature type="transmembrane region" description="Helical" evidence="7">
    <location>
        <begin position="169"/>
        <end position="194"/>
    </location>
</feature>
<feature type="transmembrane region" description="Helical" evidence="7">
    <location>
        <begin position="128"/>
        <end position="149"/>
    </location>
</feature>
<keyword evidence="5 7" id="KW-1133">Transmembrane helix</keyword>
<evidence type="ECO:0000256" key="4">
    <source>
        <dbReference type="ARBA" id="ARBA00022692"/>
    </source>
</evidence>
<keyword evidence="6 7" id="KW-0472">Membrane</keyword>
<dbReference type="PANTHER" id="PTHR30012">
    <property type="entry name" value="GENERAL SECRETION PATHWAY PROTEIN"/>
    <property type="match status" value="1"/>
</dbReference>
<accession>A0ABY3ZTN6</accession>
<dbReference type="EMBL" id="CP094348">
    <property type="protein sequence ID" value="UOB19725.1"/>
    <property type="molecule type" value="Genomic_DNA"/>
</dbReference>
<dbReference type="InterPro" id="IPR042094">
    <property type="entry name" value="T2SS_GspF_sf"/>
</dbReference>
<name>A0ABY3ZTN6_9STAP</name>
<evidence type="ECO:0000256" key="1">
    <source>
        <dbReference type="ARBA" id="ARBA00004651"/>
    </source>
</evidence>
<evidence type="ECO:0000256" key="5">
    <source>
        <dbReference type="ARBA" id="ARBA00022989"/>
    </source>
</evidence>
<evidence type="ECO:0000256" key="3">
    <source>
        <dbReference type="ARBA" id="ARBA00022475"/>
    </source>
</evidence>
<dbReference type="PANTHER" id="PTHR30012:SF0">
    <property type="entry name" value="TYPE II SECRETION SYSTEM PROTEIN F-RELATED"/>
    <property type="match status" value="1"/>
</dbReference>
<protein>
    <submittedName>
        <fullName evidence="9">Type II secretion system F family protein</fullName>
    </submittedName>
</protein>
<keyword evidence="4 7" id="KW-0812">Transmembrane</keyword>
<dbReference type="InterPro" id="IPR018076">
    <property type="entry name" value="T2SS_GspF_dom"/>
</dbReference>
<keyword evidence="10" id="KW-1185">Reference proteome</keyword>
<dbReference type="NCBIfam" id="NF041012">
    <property type="entry name" value="T4P_ComGB"/>
    <property type="match status" value="1"/>
</dbReference>
<dbReference type="PRINTS" id="PR00812">
    <property type="entry name" value="BCTERIALGSPF"/>
</dbReference>
<evidence type="ECO:0000256" key="2">
    <source>
        <dbReference type="ARBA" id="ARBA00005745"/>
    </source>
</evidence>
<feature type="domain" description="Type II secretion system protein GspF" evidence="8">
    <location>
        <begin position="226"/>
        <end position="348"/>
    </location>
</feature>
<evidence type="ECO:0000256" key="6">
    <source>
        <dbReference type="ARBA" id="ARBA00023136"/>
    </source>
</evidence>
<keyword evidence="3" id="KW-1003">Cell membrane</keyword>
<evidence type="ECO:0000313" key="10">
    <source>
        <dbReference type="Proteomes" id="UP000830343"/>
    </source>
</evidence>
<sequence>MKTIKFLNLNLKSFKYTTHLYMYDKDFLLRLNEMTQNGFTLFEAMKFLFSQYEEINHEIKVNCLEMIQQGAPLSKVLNDLKYSNDIVMQVQFAEQYGDVNMALSKCYQFLVSKSELYKHLLKTVQYPLILIIIFIALILTVNATVLPQFESMYASMNVKVGVEIKVMTFILFMLPNVIYLIITLFIIFLFYYYYKFRRLSIEYQLKIIYRLPFINTIYRLYITYRFSEMLAFFLSNGVMMKRIIEILEMQDKNKVFKYSALQINNRLLQGSDLKEAVCQLNLYEHSIINFMAHGEKNSKLDKELKYYSEFIFRKFEMQLFKYIKSIQPIIFSVLAILIITMYLVIILPMLQMMEGIK</sequence>